<comment type="caution">
    <text evidence="9">The sequence shown here is derived from an EMBL/GenBank/DDBJ whole genome shotgun (WGS) entry which is preliminary data.</text>
</comment>
<keyword evidence="2 7" id="KW-0813">Transport</keyword>
<dbReference type="GO" id="GO:0005886">
    <property type="term" value="C:plasma membrane"/>
    <property type="evidence" value="ECO:0007669"/>
    <property type="project" value="UniProtKB-SubCell"/>
</dbReference>
<dbReference type="Proteomes" id="UP000295636">
    <property type="component" value="Unassembled WGS sequence"/>
</dbReference>
<comment type="subcellular location">
    <subcellularLocation>
        <location evidence="1 7">Cell membrane</location>
        <topology evidence="1 7">Multi-pass membrane protein</topology>
    </subcellularLocation>
</comment>
<dbReference type="Pfam" id="PF00528">
    <property type="entry name" value="BPD_transp_1"/>
    <property type="match status" value="1"/>
</dbReference>
<evidence type="ECO:0000256" key="5">
    <source>
        <dbReference type="ARBA" id="ARBA00022989"/>
    </source>
</evidence>
<dbReference type="GO" id="GO:0055085">
    <property type="term" value="P:transmembrane transport"/>
    <property type="evidence" value="ECO:0007669"/>
    <property type="project" value="InterPro"/>
</dbReference>
<feature type="transmembrane region" description="Helical" evidence="7">
    <location>
        <begin position="41"/>
        <end position="65"/>
    </location>
</feature>
<keyword evidence="6 7" id="KW-0472">Membrane</keyword>
<protein>
    <submittedName>
        <fullName evidence="9">Carbohydrate ABC transporter permease</fullName>
    </submittedName>
</protein>
<dbReference type="OrthoDB" id="187395at2"/>
<evidence type="ECO:0000256" key="1">
    <source>
        <dbReference type="ARBA" id="ARBA00004651"/>
    </source>
</evidence>
<accession>A0A4R5KU01</accession>
<gene>
    <name evidence="9" type="ORF">E1757_09995</name>
</gene>
<reference evidence="9 10" key="1">
    <citation type="submission" date="2019-03" db="EMBL/GenBank/DDBJ databases">
        <title>This is whole genome sequence of Paenibacillus sp MS74 strain.</title>
        <authorList>
            <person name="Trinh H.N."/>
        </authorList>
    </citation>
    <scope>NUCLEOTIDE SEQUENCE [LARGE SCALE GENOMIC DNA]</scope>
    <source>
        <strain evidence="9 10">MS74</strain>
    </source>
</reference>
<evidence type="ECO:0000313" key="10">
    <source>
        <dbReference type="Proteomes" id="UP000295636"/>
    </source>
</evidence>
<dbReference type="CDD" id="cd06261">
    <property type="entry name" value="TM_PBP2"/>
    <property type="match status" value="1"/>
</dbReference>
<feature type="transmembrane region" description="Helical" evidence="7">
    <location>
        <begin position="77"/>
        <end position="98"/>
    </location>
</feature>
<feature type="domain" description="ABC transmembrane type-1" evidence="8">
    <location>
        <begin position="42"/>
        <end position="234"/>
    </location>
</feature>
<dbReference type="InterPro" id="IPR000515">
    <property type="entry name" value="MetI-like"/>
</dbReference>
<keyword evidence="5 7" id="KW-1133">Transmembrane helix</keyword>
<keyword evidence="4 7" id="KW-0812">Transmembrane</keyword>
<keyword evidence="3" id="KW-1003">Cell membrane</keyword>
<sequence length="248" mass="26533">MISSAFKSQKEMLLGGASLIPESFTIANLERAWIKAKFAAYFFNSVVVTCSVVLVILIVSATAGYALARGSMPGKKWIVAGLVATMFLPKGVTILPVFELIQGLGLNNSYAAIILAEAGPANIVAILLFMGYFSNIPAELEESAVMDGAKFLTVFSKIMLPLTKPIIGTVAIFNFIGSWNAFLVPLVFTLSKPKLRTLGVGMYSFFGENSVDWAGFAAGALISVMPTVIVFLFFQKYFIEGLAGAVKG</sequence>
<dbReference type="AlphaFoldDB" id="A0A4R5KU01"/>
<evidence type="ECO:0000313" key="9">
    <source>
        <dbReference type="EMBL" id="TDF98962.1"/>
    </source>
</evidence>
<dbReference type="EMBL" id="SMRT01000003">
    <property type="protein sequence ID" value="TDF98962.1"/>
    <property type="molecule type" value="Genomic_DNA"/>
</dbReference>
<dbReference type="SUPFAM" id="SSF161098">
    <property type="entry name" value="MetI-like"/>
    <property type="match status" value="1"/>
</dbReference>
<evidence type="ECO:0000256" key="4">
    <source>
        <dbReference type="ARBA" id="ARBA00022692"/>
    </source>
</evidence>
<evidence type="ECO:0000256" key="2">
    <source>
        <dbReference type="ARBA" id="ARBA00022448"/>
    </source>
</evidence>
<evidence type="ECO:0000256" key="7">
    <source>
        <dbReference type="RuleBase" id="RU363032"/>
    </source>
</evidence>
<dbReference type="InterPro" id="IPR035906">
    <property type="entry name" value="MetI-like_sf"/>
</dbReference>
<dbReference type="PANTHER" id="PTHR43744:SF12">
    <property type="entry name" value="ABC TRANSPORTER PERMEASE PROTEIN MG189-RELATED"/>
    <property type="match status" value="1"/>
</dbReference>
<dbReference type="Gene3D" id="1.10.3720.10">
    <property type="entry name" value="MetI-like"/>
    <property type="match status" value="1"/>
</dbReference>
<evidence type="ECO:0000256" key="6">
    <source>
        <dbReference type="ARBA" id="ARBA00023136"/>
    </source>
</evidence>
<organism evidence="9 10">
    <name type="scientific">Paenibacillus piri</name>
    <dbReference type="NCBI Taxonomy" id="2547395"/>
    <lineage>
        <taxon>Bacteria</taxon>
        <taxon>Bacillati</taxon>
        <taxon>Bacillota</taxon>
        <taxon>Bacilli</taxon>
        <taxon>Bacillales</taxon>
        <taxon>Paenibacillaceae</taxon>
        <taxon>Paenibacillus</taxon>
    </lineage>
</organism>
<evidence type="ECO:0000256" key="3">
    <source>
        <dbReference type="ARBA" id="ARBA00022475"/>
    </source>
</evidence>
<feature type="transmembrane region" description="Helical" evidence="7">
    <location>
        <begin position="213"/>
        <end position="234"/>
    </location>
</feature>
<feature type="transmembrane region" description="Helical" evidence="7">
    <location>
        <begin position="166"/>
        <end position="188"/>
    </location>
</feature>
<keyword evidence="10" id="KW-1185">Reference proteome</keyword>
<comment type="similarity">
    <text evidence="7">Belongs to the binding-protein-dependent transport system permease family.</text>
</comment>
<feature type="transmembrane region" description="Helical" evidence="7">
    <location>
        <begin position="110"/>
        <end position="133"/>
    </location>
</feature>
<name>A0A4R5KU01_9BACL</name>
<dbReference type="PANTHER" id="PTHR43744">
    <property type="entry name" value="ABC TRANSPORTER PERMEASE PROTEIN MG189-RELATED-RELATED"/>
    <property type="match status" value="1"/>
</dbReference>
<proteinExistence type="inferred from homology"/>
<evidence type="ECO:0000259" key="8">
    <source>
        <dbReference type="PROSITE" id="PS50928"/>
    </source>
</evidence>
<dbReference type="PROSITE" id="PS50928">
    <property type="entry name" value="ABC_TM1"/>
    <property type="match status" value="1"/>
</dbReference>